<dbReference type="InterPro" id="IPR046022">
    <property type="entry name" value="DUF5979"/>
</dbReference>
<evidence type="ECO:0000313" key="5">
    <source>
        <dbReference type="Proteomes" id="UP000276899"/>
    </source>
</evidence>
<evidence type="ECO:0000313" key="4">
    <source>
        <dbReference type="EMBL" id="VEG74003.1"/>
    </source>
</evidence>
<proteinExistence type="predicted"/>
<organism evidence="4 5">
    <name type="scientific">Actinomyces slackii</name>
    <dbReference type="NCBI Taxonomy" id="52774"/>
    <lineage>
        <taxon>Bacteria</taxon>
        <taxon>Bacillati</taxon>
        <taxon>Actinomycetota</taxon>
        <taxon>Actinomycetes</taxon>
        <taxon>Actinomycetales</taxon>
        <taxon>Actinomycetaceae</taxon>
        <taxon>Actinomyces</taxon>
    </lineage>
</organism>
<reference evidence="4 5" key="1">
    <citation type="submission" date="2018-12" db="EMBL/GenBank/DDBJ databases">
        <authorList>
            <consortium name="Pathogen Informatics"/>
        </authorList>
    </citation>
    <scope>NUCLEOTIDE SEQUENCE [LARGE SCALE GENOMIC DNA]</scope>
    <source>
        <strain evidence="4 5">NCTC11923</strain>
    </source>
</reference>
<evidence type="ECO:0000259" key="3">
    <source>
        <dbReference type="Pfam" id="PF19407"/>
    </source>
</evidence>
<dbReference type="EMBL" id="LR134363">
    <property type="protein sequence ID" value="VEG74003.1"/>
    <property type="molecule type" value="Genomic_DNA"/>
</dbReference>
<dbReference type="RefSeq" id="WP_026426320.1">
    <property type="nucleotide sequence ID" value="NZ_CBCRWE010000005.1"/>
</dbReference>
<keyword evidence="5" id="KW-1185">Reference proteome</keyword>
<sequence length="189" mass="19045">MDSTQTLAGMYIRQILVVCAALVLLALGLALMPVPVQAAGEGTLEVGVTAKGVPVALTRDYVLGYTCTDGQEGVMRVPGTGALSAVDATFPVGTRCTVVADAEDLDLPGYTAVATGGRGAPARSVVIGAEWSGNTAALVEIVYEGACRDEVDPESCRSEGTTGSGTGTGATPTVEVSAEMAEPERAPAP</sequence>
<evidence type="ECO:0000256" key="2">
    <source>
        <dbReference type="SAM" id="SignalP"/>
    </source>
</evidence>
<keyword evidence="2" id="KW-0732">Signal</keyword>
<feature type="region of interest" description="Disordered" evidence="1">
    <location>
        <begin position="152"/>
        <end position="189"/>
    </location>
</feature>
<dbReference type="Pfam" id="PF19407">
    <property type="entry name" value="DUF5979"/>
    <property type="match status" value="1"/>
</dbReference>
<feature type="chain" id="PRO_5018588009" description="DUF5979 domain-containing protein" evidence="2">
    <location>
        <begin position="39"/>
        <end position="189"/>
    </location>
</feature>
<feature type="signal peptide" evidence="2">
    <location>
        <begin position="1"/>
        <end position="38"/>
    </location>
</feature>
<dbReference type="Proteomes" id="UP000276899">
    <property type="component" value="Chromosome"/>
</dbReference>
<name>A0A3S4SE56_9ACTO</name>
<feature type="domain" description="DUF5979" evidence="3">
    <location>
        <begin position="51"/>
        <end position="122"/>
    </location>
</feature>
<gene>
    <name evidence="4" type="ORF">NCTC11923_00620</name>
</gene>
<evidence type="ECO:0000256" key="1">
    <source>
        <dbReference type="SAM" id="MobiDB-lite"/>
    </source>
</evidence>
<protein>
    <recommendedName>
        <fullName evidence="3">DUF5979 domain-containing protein</fullName>
    </recommendedName>
</protein>
<accession>A0A3S4SE56</accession>
<dbReference type="KEGG" id="asla:NCTC11923_00620"/>
<dbReference type="AlphaFoldDB" id="A0A3S4SE56"/>